<dbReference type="InterPro" id="IPR000485">
    <property type="entry name" value="AsnC-type_HTH_dom"/>
</dbReference>
<dbReference type="EMBL" id="CP011267">
    <property type="protein sequence ID" value="AKG90919.1"/>
    <property type="molecule type" value="Genomic_DNA"/>
</dbReference>
<dbReference type="InParanoid" id="A0A0F7IGB9"/>
<dbReference type="Proteomes" id="UP000034723">
    <property type="component" value="Chromosome"/>
</dbReference>
<dbReference type="GeneID" id="24804369"/>
<dbReference type="PANTHER" id="PTHR30154">
    <property type="entry name" value="LEUCINE-RESPONSIVE REGULATORY PROTEIN"/>
    <property type="match status" value="1"/>
</dbReference>
<dbReference type="AlphaFoldDB" id="A0A0F7IGB9"/>
<dbReference type="SUPFAM" id="SSF46785">
    <property type="entry name" value="Winged helix' DNA-binding domain"/>
    <property type="match status" value="1"/>
</dbReference>
<dbReference type="Gene3D" id="1.10.10.10">
    <property type="entry name" value="Winged helix-like DNA-binding domain superfamily/Winged helix DNA-binding domain"/>
    <property type="match status" value="1"/>
</dbReference>
<organism evidence="5 6">
    <name type="scientific">Geoglobus ahangari</name>
    <dbReference type="NCBI Taxonomy" id="113653"/>
    <lineage>
        <taxon>Archaea</taxon>
        <taxon>Methanobacteriati</taxon>
        <taxon>Methanobacteriota</taxon>
        <taxon>Archaeoglobi</taxon>
        <taxon>Archaeoglobales</taxon>
        <taxon>Archaeoglobaceae</taxon>
        <taxon>Geoglobus</taxon>
    </lineage>
</organism>
<dbReference type="InterPro" id="IPR036388">
    <property type="entry name" value="WH-like_DNA-bd_sf"/>
</dbReference>
<dbReference type="HOGENOM" id="CLU_091233_4_1_2"/>
<evidence type="ECO:0000256" key="1">
    <source>
        <dbReference type="ARBA" id="ARBA00023015"/>
    </source>
</evidence>
<dbReference type="KEGG" id="gah:GAH_01802"/>
<dbReference type="GO" id="GO:0043200">
    <property type="term" value="P:response to amino acid"/>
    <property type="evidence" value="ECO:0007669"/>
    <property type="project" value="TreeGrafter"/>
</dbReference>
<name>A0A0F7IGB9_9EURY</name>
<dbReference type="GO" id="GO:0043565">
    <property type="term" value="F:sequence-specific DNA binding"/>
    <property type="evidence" value="ECO:0007669"/>
    <property type="project" value="InterPro"/>
</dbReference>
<evidence type="ECO:0000256" key="2">
    <source>
        <dbReference type="ARBA" id="ARBA00023125"/>
    </source>
</evidence>
<dbReference type="STRING" id="113653.GAH_01802"/>
<dbReference type="CDD" id="cd00090">
    <property type="entry name" value="HTH_ARSR"/>
    <property type="match status" value="1"/>
</dbReference>
<dbReference type="SMART" id="SM00746">
    <property type="entry name" value="TRASH"/>
    <property type="match status" value="1"/>
</dbReference>
<dbReference type="InterPro" id="IPR013603">
    <property type="entry name" value="TRASH_TR_C_prok"/>
</dbReference>
<keyword evidence="2" id="KW-0238">DNA-binding</keyword>
<keyword evidence="3" id="KW-0804">Transcription</keyword>
<dbReference type="InterPro" id="IPR011017">
    <property type="entry name" value="TRASH_dom"/>
</dbReference>
<protein>
    <submittedName>
        <fullName evidence="5">Transcriptional regulator</fullName>
    </submittedName>
</protein>
<proteinExistence type="predicted"/>
<dbReference type="RefSeq" id="WP_048096229.1">
    <property type="nucleotide sequence ID" value="NZ_CP011267.1"/>
</dbReference>
<dbReference type="PRINTS" id="PR00033">
    <property type="entry name" value="HTHASNC"/>
</dbReference>
<reference evidence="5 6" key="1">
    <citation type="submission" date="2015-04" db="EMBL/GenBank/DDBJ databases">
        <title>The complete genome sequence of the hyperthermophilic, obligate iron-reducing archaeon Geoglobus ahangari strain 234T.</title>
        <authorList>
            <person name="Manzella M.P."/>
            <person name="Holmes D.E."/>
            <person name="Rocheleau J.M."/>
            <person name="Chung A."/>
            <person name="Reguera G."/>
            <person name="Kashefi K."/>
        </authorList>
    </citation>
    <scope>NUCLEOTIDE SEQUENCE [LARGE SCALE GENOMIC DNA]</scope>
    <source>
        <strain evidence="5 6">234</strain>
    </source>
</reference>
<dbReference type="InterPro" id="IPR036390">
    <property type="entry name" value="WH_DNA-bd_sf"/>
</dbReference>
<dbReference type="Pfam" id="PF08394">
    <property type="entry name" value="Arc_trans_TRASH"/>
    <property type="match status" value="1"/>
</dbReference>
<evidence type="ECO:0000313" key="6">
    <source>
        <dbReference type="Proteomes" id="UP000034723"/>
    </source>
</evidence>
<dbReference type="GO" id="GO:0005829">
    <property type="term" value="C:cytosol"/>
    <property type="evidence" value="ECO:0007669"/>
    <property type="project" value="TreeGrafter"/>
</dbReference>
<dbReference type="PANTHER" id="PTHR30154:SF34">
    <property type="entry name" value="TRANSCRIPTIONAL REGULATOR AZLB"/>
    <property type="match status" value="1"/>
</dbReference>
<gene>
    <name evidence="5" type="ORF">GAH_01802</name>
</gene>
<feature type="domain" description="HTH asnC-type" evidence="4">
    <location>
        <begin position="3"/>
        <end position="88"/>
    </location>
</feature>
<dbReference type="InterPro" id="IPR019888">
    <property type="entry name" value="Tscrpt_reg_AsnC-like"/>
</dbReference>
<dbReference type="OrthoDB" id="33200at2157"/>
<evidence type="ECO:0000256" key="3">
    <source>
        <dbReference type="ARBA" id="ARBA00023163"/>
    </source>
</evidence>
<dbReference type="InterPro" id="IPR011991">
    <property type="entry name" value="ArsR-like_HTH"/>
</dbReference>
<dbReference type="PROSITE" id="PS50956">
    <property type="entry name" value="HTH_ASNC_2"/>
    <property type="match status" value="1"/>
</dbReference>
<dbReference type="Pfam" id="PF13412">
    <property type="entry name" value="HTH_24"/>
    <property type="match status" value="1"/>
</dbReference>
<keyword evidence="1" id="KW-0805">Transcription regulation</keyword>
<evidence type="ECO:0000259" key="4">
    <source>
        <dbReference type="PROSITE" id="PS50956"/>
    </source>
</evidence>
<sequence>MKLDEYDMKILDLLSENSRLSYSEIGKILGLARQTVKSRIERLEKEGIIEKYTIKISPAIDTRKTFFLLIESENMPDEFPEVYRVGKDRYLVKAVIATPDSLSEYARRYKVVEILPVIEYRQGKMTEGMEVVFRCDYCGKELREKPIVYKRHNKLYVFCCPTCLDMFRESNYDG</sequence>
<dbReference type="SMART" id="SM00344">
    <property type="entry name" value="HTH_ASNC"/>
    <property type="match status" value="1"/>
</dbReference>
<evidence type="ECO:0000313" key="5">
    <source>
        <dbReference type="EMBL" id="AKG90919.1"/>
    </source>
</evidence>
<keyword evidence="6" id="KW-1185">Reference proteome</keyword>
<accession>A0A0F7IGB9</accession>